<dbReference type="Proteomes" id="UP001152604">
    <property type="component" value="Unassembled WGS sequence"/>
</dbReference>
<gene>
    <name evidence="1" type="ORF">MES4922_40029</name>
</gene>
<evidence type="ECO:0000313" key="1">
    <source>
        <dbReference type="EMBL" id="CAH2405034.1"/>
    </source>
</evidence>
<keyword evidence="2" id="KW-1185">Reference proteome</keyword>
<organism evidence="1 2">
    <name type="scientific">Mesorhizobium ventifaucium</name>
    <dbReference type="NCBI Taxonomy" id="666020"/>
    <lineage>
        <taxon>Bacteria</taxon>
        <taxon>Pseudomonadati</taxon>
        <taxon>Pseudomonadota</taxon>
        <taxon>Alphaproteobacteria</taxon>
        <taxon>Hyphomicrobiales</taxon>
        <taxon>Phyllobacteriaceae</taxon>
        <taxon>Mesorhizobium</taxon>
    </lineage>
</organism>
<dbReference type="EMBL" id="CAKXZS010000034">
    <property type="protein sequence ID" value="CAH2405034.1"/>
    <property type="molecule type" value="Genomic_DNA"/>
</dbReference>
<proteinExistence type="predicted"/>
<reference evidence="1" key="1">
    <citation type="submission" date="2022-03" db="EMBL/GenBank/DDBJ databases">
        <authorList>
            <person name="Brunel B."/>
        </authorList>
    </citation>
    <scope>NUCLEOTIDE SEQUENCE</scope>
    <source>
        <strain evidence="1">STM4922sample</strain>
    </source>
</reference>
<accession>A0ABM9E7C6</accession>
<protein>
    <submittedName>
        <fullName evidence="1">Uncharacterized protein</fullName>
    </submittedName>
</protein>
<comment type="caution">
    <text evidence="1">The sequence shown here is derived from an EMBL/GenBank/DDBJ whole genome shotgun (WGS) entry which is preliminary data.</text>
</comment>
<name>A0ABM9E7C6_9HYPH</name>
<evidence type="ECO:0000313" key="2">
    <source>
        <dbReference type="Proteomes" id="UP001152604"/>
    </source>
</evidence>
<sequence length="65" mass="7114">MAFGRIDGVTCRHFVFLSVLITGAGRQRAGAGGIYRDQLAELHDGTMQLWIGRTGWVTAAPTPRR</sequence>